<dbReference type="AlphaFoldDB" id="A0A9D3Y3Q3"/>
<sequence length="50" mass="5397">MRYSSKASTVAISGHYESDSDTSGYLSTSSLDSTGEDIRLTVNDDKMMSV</sequence>
<proteinExistence type="predicted"/>
<evidence type="ECO:0000313" key="1">
    <source>
        <dbReference type="EMBL" id="KAH3693173.1"/>
    </source>
</evidence>
<dbReference type="EMBL" id="JAIWYP010000017">
    <property type="protein sequence ID" value="KAH3693173.1"/>
    <property type="molecule type" value="Genomic_DNA"/>
</dbReference>
<name>A0A9D3Y3Q3_DREPO</name>
<comment type="caution">
    <text evidence="1">The sequence shown here is derived from an EMBL/GenBank/DDBJ whole genome shotgun (WGS) entry which is preliminary data.</text>
</comment>
<reference evidence="1" key="2">
    <citation type="submission" date="2020-11" db="EMBL/GenBank/DDBJ databases">
        <authorList>
            <person name="McCartney M.A."/>
            <person name="Auch B."/>
            <person name="Kono T."/>
            <person name="Mallez S."/>
            <person name="Becker A."/>
            <person name="Gohl D.M."/>
            <person name="Silverstein K.A.T."/>
            <person name="Koren S."/>
            <person name="Bechman K.B."/>
            <person name="Herman A."/>
            <person name="Abrahante J.E."/>
            <person name="Garbe J."/>
        </authorList>
    </citation>
    <scope>NUCLEOTIDE SEQUENCE</scope>
    <source>
        <strain evidence="1">Duluth1</strain>
        <tissue evidence="1">Whole animal</tissue>
    </source>
</reference>
<keyword evidence="2" id="KW-1185">Reference proteome</keyword>
<reference evidence="1" key="1">
    <citation type="journal article" date="2019" name="bioRxiv">
        <title>The Genome of the Zebra Mussel, Dreissena polymorpha: A Resource for Invasive Species Research.</title>
        <authorList>
            <person name="McCartney M.A."/>
            <person name="Auch B."/>
            <person name="Kono T."/>
            <person name="Mallez S."/>
            <person name="Zhang Y."/>
            <person name="Obille A."/>
            <person name="Becker A."/>
            <person name="Abrahante J.E."/>
            <person name="Garbe J."/>
            <person name="Badalamenti J.P."/>
            <person name="Herman A."/>
            <person name="Mangelson H."/>
            <person name="Liachko I."/>
            <person name="Sullivan S."/>
            <person name="Sone E.D."/>
            <person name="Koren S."/>
            <person name="Silverstein K.A.T."/>
            <person name="Beckman K.B."/>
            <person name="Gohl D.M."/>
        </authorList>
    </citation>
    <scope>NUCLEOTIDE SEQUENCE</scope>
    <source>
        <strain evidence="1">Duluth1</strain>
        <tissue evidence="1">Whole animal</tissue>
    </source>
</reference>
<gene>
    <name evidence="1" type="ORF">DPMN_192575</name>
</gene>
<organism evidence="1 2">
    <name type="scientific">Dreissena polymorpha</name>
    <name type="common">Zebra mussel</name>
    <name type="synonym">Mytilus polymorpha</name>
    <dbReference type="NCBI Taxonomy" id="45954"/>
    <lineage>
        <taxon>Eukaryota</taxon>
        <taxon>Metazoa</taxon>
        <taxon>Spiralia</taxon>
        <taxon>Lophotrochozoa</taxon>
        <taxon>Mollusca</taxon>
        <taxon>Bivalvia</taxon>
        <taxon>Autobranchia</taxon>
        <taxon>Heteroconchia</taxon>
        <taxon>Euheterodonta</taxon>
        <taxon>Imparidentia</taxon>
        <taxon>Neoheterodontei</taxon>
        <taxon>Myida</taxon>
        <taxon>Dreissenoidea</taxon>
        <taxon>Dreissenidae</taxon>
        <taxon>Dreissena</taxon>
    </lineage>
</organism>
<dbReference type="Proteomes" id="UP000828390">
    <property type="component" value="Unassembled WGS sequence"/>
</dbReference>
<protein>
    <submittedName>
        <fullName evidence="1">Uncharacterized protein</fullName>
    </submittedName>
</protein>
<accession>A0A9D3Y3Q3</accession>
<evidence type="ECO:0000313" key="2">
    <source>
        <dbReference type="Proteomes" id="UP000828390"/>
    </source>
</evidence>